<reference evidence="3 4" key="1">
    <citation type="submission" date="2015-02" db="EMBL/GenBank/DDBJ databases">
        <title>Single-cell genomics of uncultivated deep-branching MTB reveals a conserved set of magnetosome genes.</title>
        <authorList>
            <person name="Kolinko S."/>
            <person name="Richter M."/>
            <person name="Glockner F.O."/>
            <person name="Brachmann A."/>
            <person name="Schuler D."/>
        </authorList>
    </citation>
    <scope>NUCLEOTIDE SEQUENCE [LARGE SCALE GENOMIC DNA]</scope>
    <source>
        <strain evidence="3">TM-1</strain>
    </source>
</reference>
<dbReference type="AlphaFoldDB" id="A0A0F3GLA6"/>
<evidence type="ECO:0000259" key="2">
    <source>
        <dbReference type="Pfam" id="PF00582"/>
    </source>
</evidence>
<proteinExistence type="inferred from homology"/>
<gene>
    <name evidence="3" type="ORF">MBAV_005104</name>
</gene>
<comment type="similarity">
    <text evidence="1">Belongs to the universal stress protein A family.</text>
</comment>
<comment type="caution">
    <text evidence="3">The sequence shown here is derived from an EMBL/GenBank/DDBJ whole genome shotgun (WGS) entry which is preliminary data.</text>
</comment>
<evidence type="ECO:0000256" key="1">
    <source>
        <dbReference type="ARBA" id="ARBA00008791"/>
    </source>
</evidence>
<organism evidence="3 4">
    <name type="scientific">Candidatus Magnetobacterium bavaricum</name>
    <dbReference type="NCBI Taxonomy" id="29290"/>
    <lineage>
        <taxon>Bacteria</taxon>
        <taxon>Pseudomonadati</taxon>
        <taxon>Nitrospirota</taxon>
        <taxon>Thermodesulfovibrionia</taxon>
        <taxon>Thermodesulfovibrionales</taxon>
        <taxon>Candidatus Magnetobacteriaceae</taxon>
        <taxon>Candidatus Magnetobacterium</taxon>
    </lineage>
</organism>
<evidence type="ECO:0000313" key="4">
    <source>
        <dbReference type="Proteomes" id="UP000033423"/>
    </source>
</evidence>
<dbReference type="SUPFAM" id="SSF52402">
    <property type="entry name" value="Adenine nucleotide alpha hydrolases-like"/>
    <property type="match status" value="1"/>
</dbReference>
<dbReference type="Proteomes" id="UP000033423">
    <property type="component" value="Unassembled WGS sequence"/>
</dbReference>
<name>A0A0F3GLA6_9BACT</name>
<protein>
    <submittedName>
        <fullName evidence="3">UspA domain-containing protein</fullName>
    </submittedName>
</protein>
<dbReference type="InterPro" id="IPR006015">
    <property type="entry name" value="Universal_stress_UspA"/>
</dbReference>
<dbReference type="InterPro" id="IPR006016">
    <property type="entry name" value="UspA"/>
</dbReference>
<sequence>MKETDAKNDMFTLAKGRRLLIAVDDNEHSHRAVSFVGGLLGGLPGFSAHICHIAILLEDDAFVSEEESKEWVKFILDEKHKMLQSYRDMLIEFGFAAEALSTSIVLSRQSTLAESIIREQRSSGACIIVVGRRGISKKEEFILGSTTNTLIHTCKNCAVWVVE</sequence>
<keyword evidence="4" id="KW-1185">Reference proteome</keyword>
<dbReference type="EMBL" id="LACI01002202">
    <property type="protein sequence ID" value="KJU82700.1"/>
    <property type="molecule type" value="Genomic_DNA"/>
</dbReference>
<feature type="domain" description="UspA" evidence="2">
    <location>
        <begin position="17"/>
        <end position="162"/>
    </location>
</feature>
<dbReference type="PRINTS" id="PR01438">
    <property type="entry name" value="UNVRSLSTRESS"/>
</dbReference>
<dbReference type="InterPro" id="IPR014729">
    <property type="entry name" value="Rossmann-like_a/b/a_fold"/>
</dbReference>
<accession>A0A0F3GLA6</accession>
<dbReference type="Pfam" id="PF00582">
    <property type="entry name" value="Usp"/>
    <property type="match status" value="1"/>
</dbReference>
<dbReference type="CDD" id="cd00293">
    <property type="entry name" value="USP-like"/>
    <property type="match status" value="1"/>
</dbReference>
<dbReference type="Gene3D" id="3.40.50.620">
    <property type="entry name" value="HUPs"/>
    <property type="match status" value="1"/>
</dbReference>
<evidence type="ECO:0000313" key="3">
    <source>
        <dbReference type="EMBL" id="KJU82700.1"/>
    </source>
</evidence>